<protein>
    <submittedName>
        <fullName evidence="2">Uncharacterized protein</fullName>
    </submittedName>
</protein>
<keyword evidence="3" id="KW-1185">Reference proteome</keyword>
<evidence type="ECO:0000313" key="3">
    <source>
        <dbReference type="Proteomes" id="UP000184267"/>
    </source>
</evidence>
<organism evidence="2 3">
    <name type="scientific">Trametes pubescens</name>
    <name type="common">White-rot fungus</name>
    <dbReference type="NCBI Taxonomy" id="154538"/>
    <lineage>
        <taxon>Eukaryota</taxon>
        <taxon>Fungi</taxon>
        <taxon>Dikarya</taxon>
        <taxon>Basidiomycota</taxon>
        <taxon>Agaricomycotina</taxon>
        <taxon>Agaricomycetes</taxon>
        <taxon>Polyporales</taxon>
        <taxon>Polyporaceae</taxon>
        <taxon>Trametes</taxon>
    </lineage>
</organism>
<reference evidence="2 3" key="1">
    <citation type="submission" date="2016-10" db="EMBL/GenBank/DDBJ databases">
        <title>Genome sequence of the basidiomycete white-rot fungus Trametes pubescens.</title>
        <authorList>
            <person name="Makela M.R."/>
            <person name="Granchi Z."/>
            <person name="Peng M."/>
            <person name="De Vries R.P."/>
            <person name="Grigoriev I."/>
            <person name="Riley R."/>
            <person name="Hilden K."/>
        </authorList>
    </citation>
    <scope>NUCLEOTIDE SEQUENCE [LARGE SCALE GENOMIC DNA]</scope>
    <source>
        <strain evidence="2 3">FBCC735</strain>
    </source>
</reference>
<proteinExistence type="predicted"/>
<accession>A0A1M2VS34</accession>
<name>A0A1M2VS34_TRAPU</name>
<sequence>MGVFVSVAPPRPRTAGFPAPAQGTTGSSPWVPAGGDVRKGSTAAAARTCASLDVIISRCVHVDACRQLGILWDSAHTLRKGV</sequence>
<comment type="caution">
    <text evidence="2">The sequence shown here is derived from an EMBL/GenBank/DDBJ whole genome shotgun (WGS) entry which is preliminary data.</text>
</comment>
<dbReference type="Proteomes" id="UP000184267">
    <property type="component" value="Unassembled WGS sequence"/>
</dbReference>
<evidence type="ECO:0000313" key="2">
    <source>
        <dbReference type="EMBL" id="OJT10429.1"/>
    </source>
</evidence>
<feature type="region of interest" description="Disordered" evidence="1">
    <location>
        <begin position="1"/>
        <end position="35"/>
    </location>
</feature>
<evidence type="ECO:0000256" key="1">
    <source>
        <dbReference type="SAM" id="MobiDB-lite"/>
    </source>
</evidence>
<gene>
    <name evidence="2" type="ORF">TRAPUB_13028</name>
</gene>
<dbReference type="AlphaFoldDB" id="A0A1M2VS34"/>
<dbReference type="EMBL" id="MNAD01000776">
    <property type="protein sequence ID" value="OJT10429.1"/>
    <property type="molecule type" value="Genomic_DNA"/>
</dbReference>